<dbReference type="EMBL" id="WITJ01000006">
    <property type="protein sequence ID" value="MQW39324.1"/>
    <property type="molecule type" value="Genomic_DNA"/>
</dbReference>
<reference evidence="5 6" key="1">
    <citation type="submission" date="2019-10" db="EMBL/GenBank/DDBJ databases">
        <authorList>
            <person name="Dong K."/>
        </authorList>
    </citation>
    <scope>NUCLEOTIDE SEQUENCE [LARGE SCALE GENOMIC DNA]</scope>
    <source>
        <strain evidence="5 6">DSM 28960</strain>
    </source>
</reference>
<dbReference type="Gene3D" id="3.40.50.720">
    <property type="entry name" value="NAD(P)-binding Rossmann-like Domain"/>
    <property type="match status" value="1"/>
</dbReference>
<organism evidence="5 6">
    <name type="scientific">Lactococcus hircilactis</name>
    <dbReference type="NCBI Taxonomy" id="1494462"/>
    <lineage>
        <taxon>Bacteria</taxon>
        <taxon>Bacillati</taxon>
        <taxon>Bacillota</taxon>
        <taxon>Bacilli</taxon>
        <taxon>Lactobacillales</taxon>
        <taxon>Streptococcaceae</taxon>
        <taxon>Lactococcus</taxon>
    </lineage>
</organism>
<feature type="domain" description="Ketoreductase" evidence="4">
    <location>
        <begin position="6"/>
        <end position="188"/>
    </location>
</feature>
<evidence type="ECO:0000313" key="6">
    <source>
        <dbReference type="Proteomes" id="UP000439550"/>
    </source>
</evidence>
<evidence type="ECO:0000313" key="5">
    <source>
        <dbReference type="EMBL" id="MQW39324.1"/>
    </source>
</evidence>
<sequence length="242" mass="26090">MVVKDKVVIITGASSGIGEATARILAEKGAKVVLAARREEKLQILSKELGDNVIYKVTDVTRMADLEALAHFTLAQFGKIDVLVNSAGLSPFSNLIDKHVSEWDAMIDINLKGTLYGIGAVLPYLVAQQSGQIINLSSIAGHVAHSGSAVYSATKFAVRALSDSLREEMDKAHTKVRVTVISPGWTDTPITQSITDEKYKASTQKAMANSGMPVERVANTIVEAINLPEDSEWNEVILKSKN</sequence>
<evidence type="ECO:0000256" key="3">
    <source>
        <dbReference type="RuleBase" id="RU000363"/>
    </source>
</evidence>
<dbReference type="PROSITE" id="PS00061">
    <property type="entry name" value="ADH_SHORT"/>
    <property type="match status" value="1"/>
</dbReference>
<dbReference type="PANTHER" id="PTHR44196:SF1">
    <property type="entry name" value="DEHYDROGENASE_REDUCTASE SDR FAMILY MEMBER 7B"/>
    <property type="match status" value="1"/>
</dbReference>
<gene>
    <name evidence="5" type="ORF">GHI93_05140</name>
</gene>
<dbReference type="GO" id="GO:0016616">
    <property type="term" value="F:oxidoreductase activity, acting on the CH-OH group of donors, NAD or NADP as acceptor"/>
    <property type="evidence" value="ECO:0007669"/>
    <property type="project" value="UniProtKB-ARBA"/>
</dbReference>
<dbReference type="SUPFAM" id="SSF51735">
    <property type="entry name" value="NAD(P)-binding Rossmann-fold domains"/>
    <property type="match status" value="1"/>
</dbReference>
<dbReference type="InterPro" id="IPR036291">
    <property type="entry name" value="NAD(P)-bd_dom_sf"/>
</dbReference>
<keyword evidence="6" id="KW-1185">Reference proteome</keyword>
<evidence type="ECO:0000259" key="4">
    <source>
        <dbReference type="SMART" id="SM00822"/>
    </source>
</evidence>
<comment type="similarity">
    <text evidence="1 3">Belongs to the short-chain dehydrogenases/reductases (SDR) family.</text>
</comment>
<dbReference type="PRINTS" id="PR00081">
    <property type="entry name" value="GDHRDH"/>
</dbReference>
<dbReference type="FunFam" id="3.40.50.720:FF:000047">
    <property type="entry name" value="NADP-dependent L-serine/L-allo-threonine dehydrogenase"/>
    <property type="match status" value="1"/>
</dbReference>
<dbReference type="RefSeq" id="WP_153496004.1">
    <property type="nucleotide sequence ID" value="NZ_CAXYUY010000020.1"/>
</dbReference>
<name>A0A7X2D032_9LACT</name>
<dbReference type="CDD" id="cd05233">
    <property type="entry name" value="SDR_c"/>
    <property type="match status" value="1"/>
</dbReference>
<dbReference type="PANTHER" id="PTHR44196">
    <property type="entry name" value="DEHYDROGENASE/REDUCTASE SDR FAMILY MEMBER 7B"/>
    <property type="match status" value="1"/>
</dbReference>
<dbReference type="InterPro" id="IPR020904">
    <property type="entry name" value="Sc_DH/Rdtase_CS"/>
</dbReference>
<dbReference type="SMART" id="SM00822">
    <property type="entry name" value="PKS_KR"/>
    <property type="match status" value="1"/>
</dbReference>
<protein>
    <submittedName>
        <fullName evidence="5">SDR family NAD(P)-dependent oxidoreductase</fullName>
    </submittedName>
</protein>
<comment type="caution">
    <text evidence="5">The sequence shown here is derived from an EMBL/GenBank/DDBJ whole genome shotgun (WGS) entry which is preliminary data.</text>
</comment>
<keyword evidence="2" id="KW-0560">Oxidoreductase</keyword>
<evidence type="ECO:0000256" key="1">
    <source>
        <dbReference type="ARBA" id="ARBA00006484"/>
    </source>
</evidence>
<dbReference type="AlphaFoldDB" id="A0A7X2D032"/>
<dbReference type="PRINTS" id="PR00080">
    <property type="entry name" value="SDRFAMILY"/>
</dbReference>
<dbReference type="InterPro" id="IPR002347">
    <property type="entry name" value="SDR_fam"/>
</dbReference>
<dbReference type="Pfam" id="PF00106">
    <property type="entry name" value="adh_short"/>
    <property type="match status" value="1"/>
</dbReference>
<dbReference type="GO" id="GO:0016020">
    <property type="term" value="C:membrane"/>
    <property type="evidence" value="ECO:0007669"/>
    <property type="project" value="TreeGrafter"/>
</dbReference>
<accession>A0A7X2D032</accession>
<dbReference type="InterPro" id="IPR057326">
    <property type="entry name" value="KR_dom"/>
</dbReference>
<evidence type="ECO:0000256" key="2">
    <source>
        <dbReference type="ARBA" id="ARBA00023002"/>
    </source>
</evidence>
<proteinExistence type="inferred from homology"/>
<dbReference type="OrthoDB" id="9803333at2"/>
<dbReference type="Proteomes" id="UP000439550">
    <property type="component" value="Unassembled WGS sequence"/>
</dbReference>